<dbReference type="InterPro" id="IPR014710">
    <property type="entry name" value="RmlC-like_jellyroll"/>
</dbReference>
<reference evidence="3 4" key="1">
    <citation type="journal article" date="2022" name="ISME Commun">
        <title>Vulcanimicrobium alpinus gen. nov. sp. nov., the first cultivated representative of the candidate phylum 'Eremiobacterota', is a metabolically versatile aerobic anoxygenic phototroph.</title>
        <authorList>
            <person name="Yabe S."/>
            <person name="Muto K."/>
            <person name="Abe K."/>
            <person name="Yokota A."/>
            <person name="Staudigel H."/>
            <person name="Tebo B.M."/>
        </authorList>
    </citation>
    <scope>NUCLEOTIDE SEQUENCE [LARGE SCALE GENOMIC DNA]</scope>
    <source>
        <strain evidence="3 4">WC8-2</strain>
    </source>
</reference>
<dbReference type="SUPFAM" id="SSF51206">
    <property type="entry name" value="cAMP-binding domain-like"/>
    <property type="match status" value="2"/>
</dbReference>
<keyword evidence="1" id="KW-0472">Membrane</keyword>
<sequence length="670" mass="71993">MLEETERSELVRAALAYGVLTSEDLEALIRMARDQHVPAGTVVCLERDDATCSLVARGHLILRQTRNGADHVVGTASPGESCAAGTFADIDAAQPVVAVAASDADVVHLDAELFRRIVDADPAFAAALRDRTERQMLEHLVRATSSFDEVSADEMRGLVRSAHRRVAQAGEEIVTQGDVGNEAYVIVDGSVDVIDAETERVLATLGRGAMFGEAALLNDVRRNATVLAREQTALLTLEREPLLNILQTNAAARARMIDLLNSRDRPLRADGIESYRQIAADGSKIAVLKDPVHHKYFRLSGDSLFLWERCDGTHTIRDLATALFTERGHFAPQTVINTVGQMKRQGFLQADSGVRAARDESRTSSVAARIARTVRGLLTWTVHYDDVDGAFAAVYRVVGPALFSRPSAVLLLLVAVAGLAAFVASTPKAVALLWTPAGATSFVLLMIPAYALMIALHEAAHGLAVKAVGRRVESVGIGWFWFGPIVFVDTSDTWVCSRHQRVLVAAAGLVANLVLAAIASATALRSASPIAVIAAWQFAFAAYVGVVENLNPLLEFDGYYVLVDLLDRPNLRRQSLAWLGSQFGAVARNPRLIRGHVVECVYSAGTIAYVVFAAVQCLVVYRVVGQHRLAQIVPAGIAEAAAWILPVGVCVGAIVKLASELRRVNDAASA</sequence>
<dbReference type="CDD" id="cd00038">
    <property type="entry name" value="CAP_ED"/>
    <property type="match status" value="2"/>
</dbReference>
<feature type="domain" description="Cyclic nucleotide-binding" evidence="2">
    <location>
        <begin position="146"/>
        <end position="263"/>
    </location>
</feature>
<proteinExistence type="predicted"/>
<dbReference type="GO" id="GO:0005829">
    <property type="term" value="C:cytosol"/>
    <property type="evidence" value="ECO:0007669"/>
    <property type="project" value="TreeGrafter"/>
</dbReference>
<evidence type="ECO:0000313" key="4">
    <source>
        <dbReference type="Proteomes" id="UP001317532"/>
    </source>
</evidence>
<feature type="transmembrane region" description="Helical" evidence="1">
    <location>
        <begin position="600"/>
        <end position="621"/>
    </location>
</feature>
<keyword evidence="1" id="KW-0812">Transmembrane</keyword>
<dbReference type="KEGG" id="vab:WPS_27860"/>
<protein>
    <recommendedName>
        <fullName evidence="2">Cyclic nucleotide-binding domain-containing protein</fullName>
    </recommendedName>
</protein>
<feature type="transmembrane region" description="Helical" evidence="1">
    <location>
        <begin position="431"/>
        <end position="456"/>
    </location>
</feature>
<feature type="transmembrane region" description="Helical" evidence="1">
    <location>
        <begin position="476"/>
        <end position="495"/>
    </location>
</feature>
<dbReference type="InterPro" id="IPR050397">
    <property type="entry name" value="Env_Response_Regulators"/>
</dbReference>
<feature type="transmembrane region" description="Helical" evidence="1">
    <location>
        <begin position="633"/>
        <end position="655"/>
    </location>
</feature>
<dbReference type="SMART" id="SM00100">
    <property type="entry name" value="cNMP"/>
    <property type="match status" value="2"/>
</dbReference>
<dbReference type="InterPro" id="IPR000595">
    <property type="entry name" value="cNMP-bd_dom"/>
</dbReference>
<dbReference type="GO" id="GO:0003700">
    <property type="term" value="F:DNA-binding transcription factor activity"/>
    <property type="evidence" value="ECO:0007669"/>
    <property type="project" value="TreeGrafter"/>
</dbReference>
<dbReference type="PRINTS" id="PR00103">
    <property type="entry name" value="CAMPKINASE"/>
</dbReference>
<dbReference type="EMBL" id="AP025523">
    <property type="protein sequence ID" value="BDE07510.1"/>
    <property type="molecule type" value="Genomic_DNA"/>
</dbReference>
<evidence type="ECO:0000256" key="1">
    <source>
        <dbReference type="SAM" id="Phobius"/>
    </source>
</evidence>
<feature type="transmembrane region" description="Helical" evidence="1">
    <location>
        <begin position="406"/>
        <end position="424"/>
    </location>
</feature>
<dbReference type="AlphaFoldDB" id="A0AAN1XYZ6"/>
<accession>A0AAN1XYZ6</accession>
<evidence type="ECO:0000259" key="2">
    <source>
        <dbReference type="PROSITE" id="PS50042"/>
    </source>
</evidence>
<dbReference type="Pfam" id="PF00027">
    <property type="entry name" value="cNMP_binding"/>
    <property type="match status" value="1"/>
</dbReference>
<name>A0AAN1XYZ6_UNVUL</name>
<dbReference type="PANTHER" id="PTHR24567:SF68">
    <property type="entry name" value="DNA-BINDING TRANSCRIPTIONAL DUAL REGULATOR CRP"/>
    <property type="match status" value="1"/>
</dbReference>
<dbReference type="PANTHER" id="PTHR24567">
    <property type="entry name" value="CRP FAMILY TRANSCRIPTIONAL REGULATORY PROTEIN"/>
    <property type="match status" value="1"/>
</dbReference>
<gene>
    <name evidence="3" type="ORF">WPS_27860</name>
</gene>
<dbReference type="Proteomes" id="UP001317532">
    <property type="component" value="Chromosome"/>
</dbReference>
<dbReference type="Gene3D" id="2.60.120.10">
    <property type="entry name" value="Jelly Rolls"/>
    <property type="match status" value="2"/>
</dbReference>
<keyword evidence="1" id="KW-1133">Transmembrane helix</keyword>
<feature type="transmembrane region" description="Helical" evidence="1">
    <location>
        <begin position="527"/>
        <end position="546"/>
    </location>
</feature>
<evidence type="ECO:0000313" key="3">
    <source>
        <dbReference type="EMBL" id="BDE07510.1"/>
    </source>
</evidence>
<organism evidence="3 4">
    <name type="scientific">Vulcanimicrobium alpinum</name>
    <dbReference type="NCBI Taxonomy" id="3016050"/>
    <lineage>
        <taxon>Bacteria</taxon>
        <taxon>Bacillati</taxon>
        <taxon>Vulcanimicrobiota</taxon>
        <taxon>Vulcanimicrobiia</taxon>
        <taxon>Vulcanimicrobiales</taxon>
        <taxon>Vulcanimicrobiaceae</taxon>
        <taxon>Vulcanimicrobium</taxon>
    </lineage>
</organism>
<dbReference type="RefSeq" id="WP_317995098.1">
    <property type="nucleotide sequence ID" value="NZ_AP025523.1"/>
</dbReference>
<dbReference type="PROSITE" id="PS50042">
    <property type="entry name" value="CNMP_BINDING_3"/>
    <property type="match status" value="1"/>
</dbReference>
<dbReference type="InterPro" id="IPR018490">
    <property type="entry name" value="cNMP-bd_dom_sf"/>
</dbReference>
<feature type="transmembrane region" description="Helical" evidence="1">
    <location>
        <begin position="502"/>
        <end position="521"/>
    </location>
</feature>
<keyword evidence="4" id="KW-1185">Reference proteome</keyword>